<keyword evidence="9" id="KW-0496">Mitochondrion</keyword>
<dbReference type="Pfam" id="PF00289">
    <property type="entry name" value="Biotin_carb_N"/>
    <property type="match status" value="1"/>
</dbReference>
<keyword evidence="8" id="KW-0443">Lipid metabolism</keyword>
<dbReference type="PROSITE" id="PS00867">
    <property type="entry name" value="CPSASE_2"/>
    <property type="match status" value="1"/>
</dbReference>
<dbReference type="Gene3D" id="3.30.470.20">
    <property type="entry name" value="ATP-grasp fold, B domain"/>
    <property type="match status" value="1"/>
</dbReference>
<organism evidence="18">
    <name type="scientific">Lepeophtheirus salmonis</name>
    <name type="common">Salmon louse</name>
    <name type="synonym">Caligus salmonis</name>
    <dbReference type="NCBI Taxonomy" id="72036"/>
    <lineage>
        <taxon>Eukaryota</taxon>
        <taxon>Metazoa</taxon>
        <taxon>Ecdysozoa</taxon>
        <taxon>Arthropoda</taxon>
        <taxon>Crustacea</taxon>
        <taxon>Multicrustacea</taxon>
        <taxon>Hexanauplia</taxon>
        <taxon>Copepoda</taxon>
        <taxon>Siphonostomatoida</taxon>
        <taxon>Caligidae</taxon>
        <taxon>Lepeophtheirus</taxon>
    </lineage>
</organism>
<evidence type="ECO:0000256" key="6">
    <source>
        <dbReference type="ARBA" id="ARBA00022840"/>
    </source>
</evidence>
<evidence type="ECO:0000256" key="14">
    <source>
        <dbReference type="PROSITE-ProRule" id="PRU00409"/>
    </source>
</evidence>
<evidence type="ECO:0000259" key="16">
    <source>
        <dbReference type="PROSITE" id="PS50975"/>
    </source>
</evidence>
<dbReference type="PANTHER" id="PTHR18866:SF33">
    <property type="entry name" value="METHYLCROTONOYL-COA CARBOXYLASE SUBUNIT ALPHA, MITOCHONDRIAL-RELATED"/>
    <property type="match status" value="1"/>
</dbReference>
<dbReference type="Pfam" id="PF02786">
    <property type="entry name" value="CPSase_L_D2"/>
    <property type="match status" value="1"/>
</dbReference>
<evidence type="ECO:0000256" key="3">
    <source>
        <dbReference type="ARBA" id="ARBA00018058"/>
    </source>
</evidence>
<feature type="domain" description="Biotin carboxylation" evidence="17">
    <location>
        <begin position="40"/>
        <end position="487"/>
    </location>
</feature>
<dbReference type="PANTHER" id="PTHR18866">
    <property type="entry name" value="CARBOXYLASE:PYRUVATE/ACETYL-COA/PROPIONYL-COA CARBOXYLASE"/>
    <property type="match status" value="1"/>
</dbReference>
<dbReference type="InterPro" id="IPR013815">
    <property type="entry name" value="ATP_grasp_subdomain_1"/>
</dbReference>
<dbReference type="GO" id="GO:0046872">
    <property type="term" value="F:metal ion binding"/>
    <property type="evidence" value="ECO:0007669"/>
    <property type="project" value="InterPro"/>
</dbReference>
<comment type="subcellular location">
    <subcellularLocation>
        <location evidence="2">Mitochondrion matrix</location>
    </subcellularLocation>
</comment>
<evidence type="ECO:0000313" key="18">
    <source>
        <dbReference type="EMBL" id="CDW21385.1"/>
    </source>
</evidence>
<evidence type="ECO:0000259" key="17">
    <source>
        <dbReference type="PROSITE" id="PS50979"/>
    </source>
</evidence>
<dbReference type="EMBL" id="HACA01004024">
    <property type="protein sequence ID" value="CDW21385.1"/>
    <property type="molecule type" value="Transcribed_RNA"/>
</dbReference>
<sequence length="708" mass="79255">MLFLSRFSRYGKSGKRWFGYSSAPWEKIYTLDPINFKEPTFDKILIANRGEIACRVIRTAKKMGIKTVAVHSVADGGSLFVKMADETINIGPPPVNESYLVQEKIIDAVKLTGAQAVHPGYGFLSENTSFVAKLEELGVKFIGPNSEAIKAMGDKIASKRVATDAKVNGIPGFDGEIENEEHCLHLANEIKYPVMIKASSGGGGKGMRVSWNDEQTREAYRLCKEEGKNFFGDDRLLIEKFVDSPRHVEIQLLGDKHGNAIYLNERECSIQRRNQKVIEEAPSPFLDETTRKKMGEQAVSLAKTIGYDSAGTVEFLMDSQKNFYFLEMNTRLQVEHPITECITGVDLVQQMIRTSYGHPLNLKQEDIKIDGWAIESRVYAEDPFKDFGMPSIGRLYQYEEPSYLPGVRCDSGIEEGSEISMFYDPMICKLTAYGPSRDAAIATSIEALDKYVIRGVTHNIPLLRDILTEEKFCLGDLTTSYLLETYPDGFSGSKMNEKDTLRLASVAAIYYAKDNYKAQFLNNDSNPAISKKIYNTWDLIIKANEVKIPISIKFEDGAFKIQNKDTDKMIVISDNFKTSDSFISIDIHNENITTQLISKQHNGTYRIRYKGTAFNVLILSTEAHRLNQYMIEKPKLDTSKVILSPMPGVIKSVAVNVGDLINEGQECCVVEAMKMQNSLKAGITGTVKAVNAKEGDTVEEEQILVEIE</sequence>
<evidence type="ECO:0000256" key="4">
    <source>
        <dbReference type="ARBA" id="ARBA00022598"/>
    </source>
</evidence>
<comment type="function">
    <text evidence="13">This is one of the 2 subunits of the biotin-dependent propionyl-CoA carboxylase (PCC), a mitochondrial enzyme involved in the catabolism of odd chain fatty acids, branched-chain amino acids isoleucine, threonine, methionine, and valine and other metabolites. Propionyl-CoA carboxylase catalyzes the carboxylation of propionyl-CoA/propanoyl-CoA to D-methylmalonyl-CoA/(S)-methylmalonyl-CoA. Within the holoenzyme, the alpha subunit catalyzes the ATP-dependent carboxylation of the biotin carried by the biotin carboxyl carrier (BCC) domain, while the beta subunit then transfers the carboxyl group from carboxylated biotin to propionyl-CoA. Propionyl-CoA carboxylase also significantly acts on butyryl-CoA/butanoyl-CoA, which is converted to ethylmalonyl-CoA/(2S)-ethylmalonyl-CoA. Other alternative minor substrates include (2E)-butenoyl-CoA/crotonoyl-CoA.</text>
</comment>
<dbReference type="Gene3D" id="3.30.1490.20">
    <property type="entry name" value="ATP-grasp fold, A domain"/>
    <property type="match status" value="1"/>
</dbReference>
<dbReference type="InterPro" id="IPR016185">
    <property type="entry name" value="PreATP-grasp_dom_sf"/>
</dbReference>
<evidence type="ECO:0000259" key="15">
    <source>
        <dbReference type="PROSITE" id="PS50968"/>
    </source>
</evidence>
<evidence type="ECO:0000256" key="10">
    <source>
        <dbReference type="ARBA" id="ARBA00023267"/>
    </source>
</evidence>
<keyword evidence="6 14" id="KW-0067">ATP-binding</keyword>
<evidence type="ECO:0000256" key="13">
    <source>
        <dbReference type="ARBA" id="ARBA00056148"/>
    </source>
</evidence>
<dbReference type="GO" id="GO:0005759">
    <property type="term" value="C:mitochondrial matrix"/>
    <property type="evidence" value="ECO:0007669"/>
    <property type="project" value="UniProtKB-SubCell"/>
</dbReference>
<dbReference type="InterPro" id="IPR050856">
    <property type="entry name" value="Biotin_carboxylase_complex"/>
</dbReference>
<dbReference type="PROSITE" id="PS50979">
    <property type="entry name" value="BC"/>
    <property type="match status" value="1"/>
</dbReference>
<dbReference type="InterPro" id="IPR011761">
    <property type="entry name" value="ATP-grasp"/>
</dbReference>
<dbReference type="PROSITE" id="PS50975">
    <property type="entry name" value="ATP_GRASP"/>
    <property type="match status" value="1"/>
</dbReference>
<dbReference type="SUPFAM" id="SSF51246">
    <property type="entry name" value="Rudiment single hybrid motif"/>
    <property type="match status" value="1"/>
</dbReference>
<reference evidence="18" key="1">
    <citation type="submission" date="2014-05" db="EMBL/GenBank/DDBJ databases">
        <authorList>
            <person name="Chronopoulou M."/>
        </authorList>
    </citation>
    <scope>NUCLEOTIDE SEQUENCE</scope>
    <source>
        <tissue evidence="18">Whole organism</tissue>
    </source>
</reference>
<dbReference type="FunFam" id="3.40.50.20:FF:000010">
    <property type="entry name" value="Propionyl-CoA carboxylase subunit alpha"/>
    <property type="match status" value="1"/>
</dbReference>
<evidence type="ECO:0000256" key="8">
    <source>
        <dbReference type="ARBA" id="ARBA00023098"/>
    </source>
</evidence>
<dbReference type="GO" id="GO:0005524">
    <property type="term" value="F:ATP binding"/>
    <property type="evidence" value="ECO:0007669"/>
    <property type="project" value="UniProtKB-UniRule"/>
</dbReference>
<dbReference type="InterPro" id="IPR005482">
    <property type="entry name" value="Biotin_COase_C"/>
</dbReference>
<dbReference type="InterPro" id="IPR005481">
    <property type="entry name" value="BC-like_N"/>
</dbReference>
<dbReference type="FunFam" id="3.30.470.20:FF:000028">
    <property type="entry name" value="Methylcrotonoyl-CoA carboxylase subunit alpha, mitochondrial"/>
    <property type="match status" value="1"/>
</dbReference>
<proteinExistence type="predicted"/>
<dbReference type="InterPro" id="IPR005479">
    <property type="entry name" value="CPAse_ATP-bd"/>
</dbReference>
<name>A0A0K2T6H8_LEPSM</name>
<keyword evidence="4" id="KW-0436">Ligase</keyword>
<dbReference type="PROSITE" id="PS00866">
    <property type="entry name" value="CPSASE_1"/>
    <property type="match status" value="1"/>
</dbReference>
<keyword evidence="10" id="KW-0092">Biotin</keyword>
<dbReference type="SUPFAM" id="SSF52440">
    <property type="entry name" value="PreATP-grasp domain"/>
    <property type="match status" value="1"/>
</dbReference>
<dbReference type="InterPro" id="IPR011054">
    <property type="entry name" value="Rudment_hybrid_motif"/>
</dbReference>
<evidence type="ECO:0000256" key="11">
    <source>
        <dbReference type="ARBA" id="ARBA00031557"/>
    </source>
</evidence>
<evidence type="ECO:0000256" key="1">
    <source>
        <dbReference type="ARBA" id="ARBA00001953"/>
    </source>
</evidence>
<dbReference type="InterPro" id="IPR011764">
    <property type="entry name" value="Biotin_carboxylation_dom"/>
</dbReference>
<dbReference type="AlphaFoldDB" id="A0A0K2T6H8"/>
<dbReference type="PROSITE" id="PS50968">
    <property type="entry name" value="BIOTINYL_LIPOYL"/>
    <property type="match status" value="1"/>
</dbReference>
<evidence type="ECO:0000256" key="7">
    <source>
        <dbReference type="ARBA" id="ARBA00022946"/>
    </source>
</evidence>
<evidence type="ECO:0000256" key="2">
    <source>
        <dbReference type="ARBA" id="ARBA00004305"/>
    </source>
</evidence>
<dbReference type="SUPFAM" id="SSF51230">
    <property type="entry name" value="Single hybrid motif"/>
    <property type="match status" value="1"/>
</dbReference>
<dbReference type="Pfam" id="PF02785">
    <property type="entry name" value="Biotin_carb_C"/>
    <property type="match status" value="1"/>
</dbReference>
<dbReference type="Pfam" id="PF00364">
    <property type="entry name" value="Biotin_lipoyl"/>
    <property type="match status" value="1"/>
</dbReference>
<dbReference type="CDD" id="cd06850">
    <property type="entry name" value="biotinyl_domain"/>
    <property type="match status" value="1"/>
</dbReference>
<dbReference type="Pfam" id="PF18140">
    <property type="entry name" value="PCC_BT"/>
    <property type="match status" value="1"/>
</dbReference>
<dbReference type="GO" id="GO:0004658">
    <property type="term" value="F:propionyl-CoA carboxylase activity"/>
    <property type="evidence" value="ECO:0007669"/>
    <property type="project" value="TreeGrafter"/>
</dbReference>
<feature type="domain" description="ATP-grasp" evidence="16">
    <location>
        <begin position="159"/>
        <end position="356"/>
    </location>
</feature>
<dbReference type="Gene3D" id="3.30.700.30">
    <property type="match status" value="1"/>
</dbReference>
<dbReference type="OrthoDB" id="196847at2759"/>
<dbReference type="GO" id="GO:0006629">
    <property type="term" value="P:lipid metabolic process"/>
    <property type="evidence" value="ECO:0007669"/>
    <property type="project" value="UniProtKB-KW"/>
</dbReference>
<evidence type="ECO:0000256" key="9">
    <source>
        <dbReference type="ARBA" id="ARBA00023128"/>
    </source>
</evidence>
<dbReference type="InterPro" id="IPR000089">
    <property type="entry name" value="Biotin_lipoyl"/>
</dbReference>
<dbReference type="Gene3D" id="3.40.50.20">
    <property type="match status" value="1"/>
</dbReference>
<dbReference type="InterPro" id="IPR041265">
    <property type="entry name" value="PCC_BT"/>
</dbReference>
<evidence type="ECO:0000256" key="12">
    <source>
        <dbReference type="ARBA" id="ARBA00048208"/>
    </source>
</evidence>
<dbReference type="SMART" id="SM00878">
    <property type="entry name" value="Biotin_carb_C"/>
    <property type="match status" value="1"/>
</dbReference>
<dbReference type="SUPFAM" id="SSF56059">
    <property type="entry name" value="Glutathione synthetase ATP-binding domain-like"/>
    <property type="match status" value="1"/>
</dbReference>
<gene>
    <name evidence="18" type="primary">pcca1</name>
</gene>
<accession>A0A0K2T6H8</accession>
<evidence type="ECO:0000256" key="5">
    <source>
        <dbReference type="ARBA" id="ARBA00022741"/>
    </source>
</evidence>
<keyword evidence="5 14" id="KW-0547">Nucleotide-binding</keyword>
<dbReference type="Gene3D" id="2.40.50.100">
    <property type="match status" value="1"/>
</dbReference>
<dbReference type="InterPro" id="IPR011053">
    <property type="entry name" value="Single_hybrid_motif"/>
</dbReference>
<feature type="domain" description="Lipoyl-binding" evidence="15">
    <location>
        <begin position="633"/>
        <end position="708"/>
    </location>
</feature>
<comment type="catalytic activity">
    <reaction evidence="12">
        <text>butanoyl-CoA + hydrogencarbonate + ATP = (2S)-ethylmalonyl-CoA + ADP + phosphate + H(+)</text>
        <dbReference type="Rhea" id="RHEA:59520"/>
        <dbReference type="ChEBI" id="CHEBI:15378"/>
        <dbReference type="ChEBI" id="CHEBI:17544"/>
        <dbReference type="ChEBI" id="CHEBI:30616"/>
        <dbReference type="ChEBI" id="CHEBI:43474"/>
        <dbReference type="ChEBI" id="CHEBI:57371"/>
        <dbReference type="ChEBI" id="CHEBI:60909"/>
        <dbReference type="ChEBI" id="CHEBI:456216"/>
    </reaction>
    <physiologicalReaction direction="left-to-right" evidence="12">
        <dbReference type="Rhea" id="RHEA:59521"/>
    </physiologicalReaction>
</comment>
<dbReference type="FunFam" id="3.30.1490.20:FF:000003">
    <property type="entry name" value="acetyl-CoA carboxylase isoform X1"/>
    <property type="match status" value="1"/>
</dbReference>
<comment type="cofactor">
    <cofactor evidence="1">
        <name>biotin</name>
        <dbReference type="ChEBI" id="CHEBI:57586"/>
    </cofactor>
</comment>
<protein>
    <recommendedName>
        <fullName evidence="3">Propionyl-CoA carboxylase alpha chain, mitochondrial</fullName>
    </recommendedName>
    <alternativeName>
        <fullName evidence="11">Propanoyl-CoA:carbon dioxide ligase subunit alpha</fullName>
    </alternativeName>
</protein>
<dbReference type="FunFam" id="2.40.50.100:FF:000003">
    <property type="entry name" value="Acetyl-CoA carboxylase biotin carboxyl carrier protein"/>
    <property type="match status" value="1"/>
</dbReference>
<keyword evidence="7" id="KW-0809">Transit peptide</keyword>